<gene>
    <name evidence="2" type="ORF">GCM10009825_34260</name>
</gene>
<dbReference type="RefSeq" id="WP_344367613.1">
    <property type="nucleotide sequence ID" value="NZ_BAAAQB010000041.1"/>
</dbReference>
<dbReference type="Gene3D" id="3.40.50.720">
    <property type="entry name" value="NAD(P)-binding Rossmann-like Domain"/>
    <property type="match status" value="1"/>
</dbReference>
<dbReference type="PANTHER" id="PTHR48079">
    <property type="entry name" value="PROTEIN YEEZ"/>
    <property type="match status" value="1"/>
</dbReference>
<keyword evidence="3" id="KW-1185">Reference proteome</keyword>
<name>A0ABN2ZKJ3_9MICC</name>
<dbReference type="Pfam" id="PF01370">
    <property type="entry name" value="Epimerase"/>
    <property type="match status" value="1"/>
</dbReference>
<dbReference type="Proteomes" id="UP001500102">
    <property type="component" value="Unassembled WGS sequence"/>
</dbReference>
<proteinExistence type="predicted"/>
<dbReference type="InterPro" id="IPR051783">
    <property type="entry name" value="NAD(P)-dependent_oxidoreduct"/>
</dbReference>
<evidence type="ECO:0000259" key="1">
    <source>
        <dbReference type="Pfam" id="PF01370"/>
    </source>
</evidence>
<dbReference type="SUPFAM" id="SSF51735">
    <property type="entry name" value="NAD(P)-binding Rossmann-fold domains"/>
    <property type="match status" value="1"/>
</dbReference>
<dbReference type="PANTHER" id="PTHR48079:SF6">
    <property type="entry name" value="NAD(P)-BINDING DOMAIN-CONTAINING PROTEIN-RELATED"/>
    <property type="match status" value="1"/>
</dbReference>
<reference evidence="2 3" key="1">
    <citation type="journal article" date="2019" name="Int. J. Syst. Evol. Microbiol.">
        <title>The Global Catalogue of Microorganisms (GCM) 10K type strain sequencing project: providing services to taxonomists for standard genome sequencing and annotation.</title>
        <authorList>
            <consortium name="The Broad Institute Genomics Platform"/>
            <consortium name="The Broad Institute Genome Sequencing Center for Infectious Disease"/>
            <person name="Wu L."/>
            <person name="Ma J."/>
        </authorList>
    </citation>
    <scope>NUCLEOTIDE SEQUENCE [LARGE SCALE GENOMIC DNA]</scope>
    <source>
        <strain evidence="2 3">JCM 15921</strain>
    </source>
</reference>
<organism evidence="2 3">
    <name type="scientific">Arthrobacter humicola</name>
    <dbReference type="NCBI Taxonomy" id="409291"/>
    <lineage>
        <taxon>Bacteria</taxon>
        <taxon>Bacillati</taxon>
        <taxon>Actinomycetota</taxon>
        <taxon>Actinomycetes</taxon>
        <taxon>Micrococcales</taxon>
        <taxon>Micrococcaceae</taxon>
        <taxon>Arthrobacter</taxon>
    </lineage>
</organism>
<evidence type="ECO:0000313" key="3">
    <source>
        <dbReference type="Proteomes" id="UP001500102"/>
    </source>
</evidence>
<accession>A0ABN2ZKJ3</accession>
<sequence length="346" mass="36687">MKQAVILGGTGVLGRAIAHRLLEAGWQVRITGRDASKMPSALRAAGARFLASDRRSGHDLAQALGNGADLLVDAACYTAAEARLLLPHLSGVGSAVMLSSKAVYTDDAGNHVNSDVPPCFPHPIREDRPTMKPLNGGYDSREGYGANKVAAEHVLLDTGHPVTVIRPSKVHGEGAAVPREWMFVKRILDRRPAVFLATAGAGGDHTSAAVNTAALIETVAARPGQRILNSADPDAPTSLEIARTVAAYLGHEWEEILLEAGDHPELGAHPWNFTPPLVLDTQASTALGYEPVGTYAETVTAEIDWLLASPANRPDAADGFFSNFTDYDLEDAYLTDRGRPTSACSC</sequence>
<protein>
    <submittedName>
        <fullName evidence="2">NAD(P)H-binding protein</fullName>
    </submittedName>
</protein>
<feature type="domain" description="NAD-dependent epimerase/dehydratase" evidence="1">
    <location>
        <begin position="5"/>
        <end position="175"/>
    </location>
</feature>
<dbReference type="InterPro" id="IPR036291">
    <property type="entry name" value="NAD(P)-bd_dom_sf"/>
</dbReference>
<dbReference type="InterPro" id="IPR001509">
    <property type="entry name" value="Epimerase_deHydtase"/>
</dbReference>
<evidence type="ECO:0000313" key="2">
    <source>
        <dbReference type="EMBL" id="GAA2143665.1"/>
    </source>
</evidence>
<comment type="caution">
    <text evidence="2">The sequence shown here is derived from an EMBL/GenBank/DDBJ whole genome shotgun (WGS) entry which is preliminary data.</text>
</comment>
<dbReference type="EMBL" id="BAAAQB010000041">
    <property type="protein sequence ID" value="GAA2143665.1"/>
    <property type="molecule type" value="Genomic_DNA"/>
</dbReference>